<dbReference type="Gene3D" id="3.40.30.10">
    <property type="entry name" value="Glutaredoxin"/>
    <property type="match status" value="1"/>
</dbReference>
<dbReference type="OrthoDB" id="6120799at2"/>
<dbReference type="Proteomes" id="UP000287527">
    <property type="component" value="Unassembled WGS sequence"/>
</dbReference>
<accession>A0A444HF26</accession>
<dbReference type="Pfam" id="PF14595">
    <property type="entry name" value="Thioredoxin_9"/>
    <property type="match status" value="1"/>
</dbReference>
<reference evidence="1 2" key="1">
    <citation type="submission" date="2019-01" db="EMBL/GenBank/DDBJ databases">
        <title>Flavobacterium sp. nov.,isolated from freshwater.</title>
        <authorList>
            <person name="Zhang R."/>
            <person name="Du Z.-J."/>
        </authorList>
    </citation>
    <scope>NUCLEOTIDE SEQUENCE [LARGE SCALE GENOMIC DNA]</scope>
    <source>
        <strain evidence="1 2">1E403</strain>
    </source>
</reference>
<dbReference type="SUPFAM" id="SSF52833">
    <property type="entry name" value="Thioredoxin-like"/>
    <property type="match status" value="1"/>
</dbReference>
<evidence type="ECO:0000313" key="1">
    <source>
        <dbReference type="EMBL" id="RWX03509.1"/>
    </source>
</evidence>
<dbReference type="EMBL" id="SBII01000001">
    <property type="protein sequence ID" value="RWX03509.1"/>
    <property type="molecule type" value="Genomic_DNA"/>
</dbReference>
<dbReference type="InterPro" id="IPR036249">
    <property type="entry name" value="Thioredoxin-like_sf"/>
</dbReference>
<comment type="caution">
    <text evidence="1">The sequence shown here is derived from an EMBL/GenBank/DDBJ whole genome shotgun (WGS) entry which is preliminary data.</text>
</comment>
<organism evidence="1 2">
    <name type="scientific">Flavobacterium cerinum</name>
    <dbReference type="NCBI Taxonomy" id="2502784"/>
    <lineage>
        <taxon>Bacteria</taxon>
        <taxon>Pseudomonadati</taxon>
        <taxon>Bacteroidota</taxon>
        <taxon>Flavobacteriia</taxon>
        <taxon>Flavobacteriales</taxon>
        <taxon>Flavobacteriaceae</taxon>
        <taxon>Flavobacterium</taxon>
    </lineage>
</organism>
<name>A0A444HF26_9FLAO</name>
<evidence type="ECO:0000313" key="2">
    <source>
        <dbReference type="Proteomes" id="UP000287527"/>
    </source>
</evidence>
<protein>
    <submittedName>
        <fullName evidence="1">Thioredoxin family protein</fullName>
    </submittedName>
</protein>
<sequence>MNSLIENSLPNSFSYTEYRNHVSQLLLEGLSTGDTQSEDLFNYSTLNEVRMNRLDKTINVPQEIKDRLADLKKQYIFLVISEGWCGDAAQIVPVMNKIVGETENLELKLVLRDENLALMDEFLTNGARSIPKLILVDKGTHTLRGSWGPRPHGALKLILDYKEKFGVIDQEAKTELQKWYLQDKGLSTMEEIVTLLENAENM</sequence>
<proteinExistence type="predicted"/>
<dbReference type="RefSeq" id="WP_128388065.1">
    <property type="nucleotide sequence ID" value="NZ_SBII01000001.1"/>
</dbReference>
<dbReference type="AlphaFoldDB" id="A0A444HF26"/>
<keyword evidence="2" id="KW-1185">Reference proteome</keyword>
<gene>
    <name evidence="1" type="ORF">EPI11_00850</name>
</gene>